<keyword evidence="4" id="KW-1185">Reference proteome</keyword>
<comment type="similarity">
    <text evidence="1">Belongs to the IMPACT family.</text>
</comment>
<name>A0AAW9RVR6_9BACT</name>
<dbReference type="GO" id="GO:0006446">
    <property type="term" value="P:regulation of translational initiation"/>
    <property type="evidence" value="ECO:0007669"/>
    <property type="project" value="TreeGrafter"/>
</dbReference>
<dbReference type="InterPro" id="IPR023582">
    <property type="entry name" value="Impact"/>
</dbReference>
<comment type="caution">
    <text evidence="3">The sequence shown here is derived from an EMBL/GenBank/DDBJ whole genome shotgun (WGS) entry which is preliminary data.</text>
</comment>
<dbReference type="InterPro" id="IPR036956">
    <property type="entry name" value="Impact_N_sf"/>
</dbReference>
<evidence type="ECO:0000256" key="1">
    <source>
        <dbReference type="ARBA" id="ARBA00007665"/>
    </source>
</evidence>
<dbReference type="GO" id="GO:0005737">
    <property type="term" value="C:cytoplasm"/>
    <property type="evidence" value="ECO:0007669"/>
    <property type="project" value="TreeGrafter"/>
</dbReference>
<proteinExistence type="inferred from homology"/>
<reference evidence="3 4" key="1">
    <citation type="submission" date="2024-04" db="EMBL/GenBank/DDBJ databases">
        <title>Novel genus in family Flammeovirgaceae.</title>
        <authorList>
            <person name="Nguyen T.H."/>
            <person name="Vuong T.Q."/>
            <person name="Le H."/>
            <person name="Kim S.-G."/>
        </authorList>
    </citation>
    <scope>NUCLEOTIDE SEQUENCE [LARGE SCALE GENOMIC DNA]</scope>
    <source>
        <strain evidence="3 4">JCM 23209</strain>
    </source>
</reference>
<dbReference type="Gene3D" id="3.30.230.30">
    <property type="entry name" value="Impact, N-terminal domain"/>
    <property type="match status" value="1"/>
</dbReference>
<dbReference type="EMBL" id="JBDKWZ010000007">
    <property type="protein sequence ID" value="MEN7548894.1"/>
    <property type="molecule type" value="Genomic_DNA"/>
</dbReference>
<dbReference type="InterPro" id="IPR001498">
    <property type="entry name" value="Impact_N"/>
</dbReference>
<accession>A0AAW9RVR6</accession>
<dbReference type="Proteomes" id="UP001403385">
    <property type="component" value="Unassembled WGS sequence"/>
</dbReference>
<gene>
    <name evidence="3" type="ORF">AAG747_13310</name>
</gene>
<dbReference type="AlphaFoldDB" id="A0AAW9RVR6"/>
<dbReference type="Pfam" id="PF01205">
    <property type="entry name" value="Impact_N"/>
    <property type="match status" value="1"/>
</dbReference>
<dbReference type="PANTHER" id="PTHR16301">
    <property type="entry name" value="IMPACT-RELATED"/>
    <property type="match status" value="1"/>
</dbReference>
<dbReference type="PANTHER" id="PTHR16301:SF20">
    <property type="entry name" value="IMPACT FAMILY MEMBER YIGZ"/>
    <property type="match status" value="1"/>
</dbReference>
<feature type="domain" description="Impact N-terminal" evidence="2">
    <location>
        <begin position="19"/>
        <end position="124"/>
    </location>
</feature>
<dbReference type="SUPFAM" id="SSF54211">
    <property type="entry name" value="Ribosomal protein S5 domain 2-like"/>
    <property type="match status" value="1"/>
</dbReference>
<evidence type="ECO:0000313" key="3">
    <source>
        <dbReference type="EMBL" id="MEN7548894.1"/>
    </source>
</evidence>
<protein>
    <submittedName>
        <fullName evidence="3">YigZ family protein</fullName>
    </submittedName>
</protein>
<sequence length="199" mass="22688">MKDSYLTIKSPSEGLYKEKGSKFLAYAYPVTDEEKIKEILQSLKKEYYDARHHCYAFMLGKDKNRYRANDDGEPGNSAGVPILNQIRSKEVTDVLVVVVRYFGGTKLGVSGLINAYKTAAAEALDQAEIVEAFVTQHLTIRFEYMDMNDVMRVAKEYDLDLSQQTFDEKCNINFEIREGILDEVKGKLEKVPSLEFAEE</sequence>
<evidence type="ECO:0000313" key="4">
    <source>
        <dbReference type="Proteomes" id="UP001403385"/>
    </source>
</evidence>
<organism evidence="3 4">
    <name type="scientific">Rapidithrix thailandica</name>
    <dbReference type="NCBI Taxonomy" id="413964"/>
    <lineage>
        <taxon>Bacteria</taxon>
        <taxon>Pseudomonadati</taxon>
        <taxon>Bacteroidota</taxon>
        <taxon>Cytophagia</taxon>
        <taxon>Cytophagales</taxon>
        <taxon>Flammeovirgaceae</taxon>
        <taxon>Rapidithrix</taxon>
    </lineage>
</organism>
<evidence type="ECO:0000259" key="2">
    <source>
        <dbReference type="Pfam" id="PF01205"/>
    </source>
</evidence>
<dbReference type="InterPro" id="IPR020569">
    <property type="entry name" value="UPF0029_Impact_CS"/>
</dbReference>
<dbReference type="PROSITE" id="PS00910">
    <property type="entry name" value="UPF0029"/>
    <property type="match status" value="1"/>
</dbReference>
<dbReference type="InterPro" id="IPR020568">
    <property type="entry name" value="Ribosomal_Su5_D2-typ_SF"/>
</dbReference>